<gene>
    <name evidence="2" type="ORF">GCM10023093_26720</name>
</gene>
<dbReference type="Gene3D" id="2.60.40.10">
    <property type="entry name" value="Immunoglobulins"/>
    <property type="match status" value="2"/>
</dbReference>
<reference evidence="3" key="1">
    <citation type="journal article" date="2019" name="Int. J. Syst. Evol. Microbiol.">
        <title>The Global Catalogue of Microorganisms (GCM) 10K type strain sequencing project: providing services to taxonomists for standard genome sequencing and annotation.</title>
        <authorList>
            <consortium name="The Broad Institute Genomics Platform"/>
            <consortium name="The Broad Institute Genome Sequencing Center for Infectious Disease"/>
            <person name="Wu L."/>
            <person name="Ma J."/>
        </authorList>
    </citation>
    <scope>NUCLEOTIDE SEQUENCE [LARGE SCALE GENOMIC DNA]</scope>
    <source>
        <strain evidence="3">JCM 32105</strain>
    </source>
</reference>
<dbReference type="Pfam" id="PF18962">
    <property type="entry name" value="Por_Secre_tail"/>
    <property type="match status" value="1"/>
</dbReference>
<dbReference type="NCBIfam" id="TIGR04183">
    <property type="entry name" value="Por_Secre_tail"/>
    <property type="match status" value="1"/>
</dbReference>
<dbReference type="InterPro" id="IPR026444">
    <property type="entry name" value="Secre_tail"/>
</dbReference>
<evidence type="ECO:0000313" key="3">
    <source>
        <dbReference type="Proteomes" id="UP001500067"/>
    </source>
</evidence>
<dbReference type="Gene3D" id="2.60.40.1080">
    <property type="match status" value="1"/>
</dbReference>
<dbReference type="EMBL" id="BAABFA010000019">
    <property type="protein sequence ID" value="GAA4468663.1"/>
    <property type="molecule type" value="Genomic_DNA"/>
</dbReference>
<feature type="domain" description="Secretion system C-terminal sorting" evidence="1">
    <location>
        <begin position="1097"/>
        <end position="1155"/>
    </location>
</feature>
<evidence type="ECO:0000313" key="2">
    <source>
        <dbReference type="EMBL" id="GAA4468663.1"/>
    </source>
</evidence>
<keyword evidence="3" id="KW-1185">Reference proteome</keyword>
<dbReference type="SUPFAM" id="SSF49373">
    <property type="entry name" value="Invasin/intimin cell-adhesion fragments"/>
    <property type="match status" value="1"/>
</dbReference>
<dbReference type="InterPro" id="IPR013783">
    <property type="entry name" value="Ig-like_fold"/>
</dbReference>
<dbReference type="Proteomes" id="UP001500067">
    <property type="component" value="Unassembled WGS sequence"/>
</dbReference>
<name>A0ABP8NPE5_9BACT</name>
<protein>
    <recommendedName>
        <fullName evidence="1">Secretion system C-terminal sorting domain-containing protein</fullName>
    </recommendedName>
</protein>
<proteinExistence type="predicted"/>
<dbReference type="Gene3D" id="2.60.120.260">
    <property type="entry name" value="Galactose-binding domain-like"/>
    <property type="match status" value="1"/>
</dbReference>
<sequence length="1167" mass="117490">MAMVLGAQLQKASAAVSITPASNGTNICANLAVGGSTPGYTNLGTITVSEGNTNDIATGTPRTFVLNAPAGWRFNTAVTPTTGFTTGRNIVFMNLGGFTATSLTVNIFVTGTGQIDVFTVGNLQVQATATSSASGNITATVAGMAGVTSGVTNFGSLSLTPILTPSVAIGVSPSASVCAGSTVSFNATPTNGGTPTYQWQVNGVSVSGATTTAYSNGTLTDGDVVSVIMGATGCVTPTFATASQVMTINPIPPAVTVTGAGTYCDSVTLTAGPSSGGTIYFQGTSFNGTSTLSPSTSEFITIQGSYTYYFRELSAEGCWGDQGSAKVTINLTPSALTITPSTATLCMGDSATFAASAFAPVVEVLEADFNGGLDAGWTITNPIGLNPLGYWAPKVPPAHAAATPGDGTPYMQSSPDATSMGTITQTILTSPSFSLVGYTAATLTFNQYYRFYAPGDINVTVDYSIDGGGSWLPIHNQLGADAGAASWDPTVPNAVVALPADAMGEPDVRLRWNYHSNFGWYWTIDNVKVDGASTLSYTWTGLAGASGLSCITCDTVTITPAMVGDNVYSITTTAGGCTAGTTLTVSVNALPDTFSVMGGGAYCAGGAGVDISLSGSESDVEYQLYNGSAPMGAPMAGTGAAISFGTQTMAGTYSVSATNTLTGCMRDMPGTVEVIINPLPTVFNVMGDATFCADDTGAHITMDGSEVGVSYQLYNGSTAIGSPVAGTGAALDLGLFTASGTYSVQATNDTTFCTNDMNGTPVLVNNALPVVYNVTGGGNYCADGAGVLVGLDGSQSTIDYQLYNGASTVGLPMGGTGTAFDFGLQAAAGTYTVLATDPLTGCDAVMAGSAVVVIDPVPVVSAISGSTNICAGTTTLLSTATTGGVWSSSDPVVATVGISGIVTGVFAGVVTISYTVTNSLGCSTSATHGMTIGDPMPAMGILPAGASITLCGGGPANLILTGGTSGLLYQWTLGGSPIAGETNTTYVATAPGVYGMVVDNGTCSVTLVTKTVLAAPVAGIDLNTSGNFLYTGSFATYQWYRNGTAIAGATSSMYMSPSAGTYKVVVADVNGCPDTSADYTITATGVTTTGTAMDVKVYPNPASATIHVDAPVKVKLAVMSPDGRTVKAAGQEANTVNVSDLPNGTYMLLIYDEHSVLIKTERFSKMN</sequence>
<comment type="caution">
    <text evidence="2">The sequence shown here is derived from an EMBL/GenBank/DDBJ whole genome shotgun (WGS) entry which is preliminary data.</text>
</comment>
<evidence type="ECO:0000259" key="1">
    <source>
        <dbReference type="Pfam" id="PF18962"/>
    </source>
</evidence>
<dbReference type="SUPFAM" id="SSF101908">
    <property type="entry name" value="Putative isomerase YbhE"/>
    <property type="match status" value="1"/>
</dbReference>
<dbReference type="InterPro" id="IPR008964">
    <property type="entry name" value="Invasin/intimin_cell_adhesion"/>
</dbReference>
<organism evidence="2 3">
    <name type="scientific">Nemorincola caseinilytica</name>
    <dbReference type="NCBI Taxonomy" id="2054315"/>
    <lineage>
        <taxon>Bacteria</taxon>
        <taxon>Pseudomonadati</taxon>
        <taxon>Bacteroidota</taxon>
        <taxon>Chitinophagia</taxon>
        <taxon>Chitinophagales</taxon>
        <taxon>Chitinophagaceae</taxon>
        <taxon>Nemorincola</taxon>
    </lineage>
</organism>
<accession>A0ABP8NPE5</accession>